<evidence type="ECO:0000313" key="10">
    <source>
        <dbReference type="Proteomes" id="UP000053201"/>
    </source>
</evidence>
<dbReference type="GO" id="GO:0005975">
    <property type="term" value="P:carbohydrate metabolic process"/>
    <property type="evidence" value="ECO:0007669"/>
    <property type="project" value="InterPro"/>
</dbReference>
<feature type="compositionally biased region" description="Polar residues" evidence="6">
    <location>
        <begin position="52"/>
        <end position="63"/>
    </location>
</feature>
<dbReference type="Pfam" id="PF20811">
    <property type="entry name" value="PARG_cat_N"/>
    <property type="match status" value="1"/>
</dbReference>
<evidence type="ECO:0000259" key="7">
    <source>
        <dbReference type="Pfam" id="PF05028"/>
    </source>
</evidence>
<evidence type="ECO:0000256" key="1">
    <source>
        <dbReference type="ARBA" id="ARBA00009545"/>
    </source>
</evidence>
<dbReference type="GO" id="GO:0006282">
    <property type="term" value="P:regulation of DNA repair"/>
    <property type="evidence" value="ECO:0007669"/>
    <property type="project" value="InterPro"/>
</dbReference>
<dbReference type="RefSeq" id="XP_016604028.1">
    <property type="nucleotide sequence ID" value="XM_016757731.1"/>
</dbReference>
<evidence type="ECO:0000256" key="2">
    <source>
        <dbReference type="ARBA" id="ARBA00012255"/>
    </source>
</evidence>
<dbReference type="GO" id="GO:0005634">
    <property type="term" value="C:nucleus"/>
    <property type="evidence" value="ECO:0007669"/>
    <property type="project" value="TreeGrafter"/>
</dbReference>
<evidence type="ECO:0000313" key="9">
    <source>
        <dbReference type="EMBL" id="KNC95988.1"/>
    </source>
</evidence>
<organism evidence="9 10">
    <name type="scientific">Spizellomyces punctatus (strain DAOM BR117)</name>
    <dbReference type="NCBI Taxonomy" id="645134"/>
    <lineage>
        <taxon>Eukaryota</taxon>
        <taxon>Fungi</taxon>
        <taxon>Fungi incertae sedis</taxon>
        <taxon>Chytridiomycota</taxon>
        <taxon>Chytridiomycota incertae sedis</taxon>
        <taxon>Chytridiomycetes</taxon>
        <taxon>Spizellomycetales</taxon>
        <taxon>Spizellomycetaceae</taxon>
        <taxon>Spizellomyces</taxon>
    </lineage>
</organism>
<accession>A0A0L0H5J1</accession>
<dbReference type="OrthoDB" id="1937899at2759"/>
<feature type="active site" evidence="4">
    <location>
        <position position="446"/>
    </location>
</feature>
<evidence type="ECO:0000256" key="6">
    <source>
        <dbReference type="SAM" id="MobiDB-lite"/>
    </source>
</evidence>
<feature type="domain" description="PARG helical" evidence="8">
    <location>
        <begin position="272"/>
        <end position="388"/>
    </location>
</feature>
<dbReference type="Proteomes" id="UP000053201">
    <property type="component" value="Unassembled WGS sequence"/>
</dbReference>
<keyword evidence="10" id="KW-1185">Reference proteome</keyword>
<feature type="active site" evidence="4">
    <location>
        <position position="428"/>
    </location>
</feature>
<dbReference type="InterPro" id="IPR048362">
    <property type="entry name" value="PARG_helical"/>
</dbReference>
<dbReference type="EMBL" id="KQ257472">
    <property type="protein sequence ID" value="KNC95988.1"/>
    <property type="molecule type" value="Genomic_DNA"/>
</dbReference>
<gene>
    <name evidence="9" type="ORF">SPPG_09555</name>
</gene>
<feature type="binding site" evidence="5">
    <location>
        <position position="486"/>
    </location>
    <ligand>
        <name>substrate</name>
    </ligand>
</feature>
<name>A0A0L0H5J1_SPIPD</name>
<dbReference type="InterPro" id="IPR046372">
    <property type="entry name" value="PARG_cat_C"/>
</dbReference>
<feature type="active site" evidence="4">
    <location>
        <position position="447"/>
    </location>
</feature>
<dbReference type="GO" id="GO:0004649">
    <property type="term" value="F:poly(ADP-ribose) glycohydrolase activity"/>
    <property type="evidence" value="ECO:0007669"/>
    <property type="project" value="UniProtKB-EC"/>
</dbReference>
<proteinExistence type="inferred from homology"/>
<feature type="compositionally biased region" description="Acidic residues" evidence="6">
    <location>
        <begin position="113"/>
        <end position="123"/>
    </location>
</feature>
<keyword evidence="3" id="KW-0378">Hydrolase</keyword>
<feature type="region of interest" description="Disordered" evidence="6">
    <location>
        <begin position="47"/>
        <end position="71"/>
    </location>
</feature>
<dbReference type="GO" id="GO:0005737">
    <property type="term" value="C:cytoplasm"/>
    <property type="evidence" value="ECO:0007669"/>
    <property type="project" value="TreeGrafter"/>
</dbReference>
<evidence type="ECO:0000256" key="3">
    <source>
        <dbReference type="ARBA" id="ARBA00022801"/>
    </source>
</evidence>
<sequence length="651" mass="73686">MLARVSFDHAPDRGALPRLTSYTLDKLSKPMQPEKRYIQTTLPFARLPRVSPSGTPRSASPTKLTFRPFSESRTPLHPSAVLASVPCGKADNILFVDEDVESDDELKRRRQEEDDTEVDEDLDINPVEQDKPRKPRMLTMARMLAKRQKSDDASCNTEEQLGPPVFKHWVLCNFSDSTPIDPPQDEWTPLYVKLPCSPRNTMQWDGDQQAPSHDQPRFAKWDVIRTHLQGPIRDANDLTQVLYAYNPSFRRRWDLSGLEYYLNVVVGDVPALFEKIIPGMADLALRLPQLFPEPIPFLRKGSNSAITLSQMQIVCLLANAFFCTFPRRNDTRRGAEHATFPSINFNSLFTGSKRKGLDMNRVGKLHGLFNYFRRVLSQNPTGSVTFHRRVLSPSEIPDWSTMTEPLGPMEVRSQGTIEDDGEGMLQVDFANKFIGGGVLGYGCVQEEIRFIINPELLVSRLFTEEMLPHEAVLMIGAERFSNYTGYGDTFEWAGNYVDKTERDGLGRRKTEIVAIDAMYFPPGRAENQYRAEMILREVNKAFVGFGHSETSCLEGAGVATGNWGCGAFNGDPELKSLVQLIAASVAKRPILYFTFGDEDLARRLRDVYELMTGRGVSVGQLFRALTEYWACRRQMGIFEFLKRRFSSDATT</sequence>
<dbReference type="InParanoid" id="A0A0L0H5J1"/>
<evidence type="ECO:0000259" key="8">
    <source>
        <dbReference type="Pfam" id="PF20811"/>
    </source>
</evidence>
<feature type="binding site" evidence="5">
    <location>
        <position position="431"/>
    </location>
    <ligand>
        <name>substrate</name>
    </ligand>
</feature>
<dbReference type="AlphaFoldDB" id="A0A0L0H5J1"/>
<feature type="binding site" evidence="5">
    <location>
        <position position="445"/>
    </location>
    <ligand>
        <name>substrate</name>
    </ligand>
</feature>
<dbReference type="VEuPathDB" id="FungiDB:SPPG_09555"/>
<dbReference type="GO" id="GO:0009225">
    <property type="term" value="P:nucleotide-sugar metabolic process"/>
    <property type="evidence" value="ECO:0007669"/>
    <property type="project" value="TreeGrafter"/>
</dbReference>
<dbReference type="EC" id="3.2.1.143" evidence="2"/>
<comment type="similarity">
    <text evidence="1">Belongs to the poly(ADP-ribose) glycohydrolase family.</text>
</comment>
<dbReference type="GO" id="GO:1990966">
    <property type="term" value="P:ATP generation from poly-ADP-D-ribose"/>
    <property type="evidence" value="ECO:0007669"/>
    <property type="project" value="TreeGrafter"/>
</dbReference>
<dbReference type="InterPro" id="IPR007724">
    <property type="entry name" value="Poly_GlycHdrlase"/>
</dbReference>
<dbReference type="PANTHER" id="PTHR12837:SF15">
    <property type="entry name" value="POLY(ADP-RIBOSE) GLYCOHYDROLASE"/>
    <property type="match status" value="1"/>
</dbReference>
<protein>
    <recommendedName>
        <fullName evidence="2">poly(ADP-ribose) glycohydrolase</fullName>
        <ecNumber evidence="2">3.2.1.143</ecNumber>
    </recommendedName>
</protein>
<dbReference type="STRING" id="645134.A0A0L0H5J1"/>
<feature type="domain" description="PARG catalytic Macro" evidence="7">
    <location>
        <begin position="396"/>
        <end position="601"/>
    </location>
</feature>
<dbReference type="eggNOG" id="KOG2064">
    <property type="taxonomic scope" value="Eukaryota"/>
</dbReference>
<dbReference type="Pfam" id="PF05028">
    <property type="entry name" value="PARG_cat_C"/>
    <property type="match status" value="1"/>
</dbReference>
<evidence type="ECO:0000256" key="5">
    <source>
        <dbReference type="PIRSR" id="PIRSR607724-2"/>
    </source>
</evidence>
<dbReference type="OMA" id="FVKCIPK"/>
<dbReference type="PANTHER" id="PTHR12837">
    <property type="entry name" value="POLY ADP-RIBOSE GLYCOHYDROLASE"/>
    <property type="match status" value="1"/>
</dbReference>
<dbReference type="GeneID" id="27692680"/>
<evidence type="ECO:0000256" key="4">
    <source>
        <dbReference type="PIRSR" id="PIRSR607724-1"/>
    </source>
</evidence>
<feature type="region of interest" description="Disordered" evidence="6">
    <location>
        <begin position="102"/>
        <end position="131"/>
    </location>
</feature>
<reference evidence="9 10" key="1">
    <citation type="submission" date="2009-08" db="EMBL/GenBank/DDBJ databases">
        <title>The Genome Sequence of Spizellomyces punctatus strain DAOM BR117.</title>
        <authorList>
            <consortium name="The Broad Institute Genome Sequencing Platform"/>
            <person name="Russ C."/>
            <person name="Cuomo C."/>
            <person name="Shea T."/>
            <person name="Young S.K."/>
            <person name="Zeng Q."/>
            <person name="Koehrsen M."/>
            <person name="Haas B."/>
            <person name="Borodovsky M."/>
            <person name="Guigo R."/>
            <person name="Alvarado L."/>
            <person name="Berlin A."/>
            <person name="Bochicchio J."/>
            <person name="Borenstein D."/>
            <person name="Chapman S."/>
            <person name="Chen Z."/>
            <person name="Engels R."/>
            <person name="Freedman E."/>
            <person name="Gellesch M."/>
            <person name="Goldberg J."/>
            <person name="Griggs A."/>
            <person name="Gujja S."/>
            <person name="Heiman D."/>
            <person name="Hepburn T."/>
            <person name="Howarth C."/>
            <person name="Jen D."/>
            <person name="Larson L."/>
            <person name="Lewis B."/>
            <person name="Mehta T."/>
            <person name="Park D."/>
            <person name="Pearson M."/>
            <person name="Roberts A."/>
            <person name="Saif S."/>
            <person name="Shenoy N."/>
            <person name="Sisk P."/>
            <person name="Stolte C."/>
            <person name="Sykes S."/>
            <person name="Thomson T."/>
            <person name="Walk T."/>
            <person name="White J."/>
            <person name="Yandava C."/>
            <person name="Burger G."/>
            <person name="Gray M.W."/>
            <person name="Holland P.W.H."/>
            <person name="King N."/>
            <person name="Lang F.B.F."/>
            <person name="Roger A.J."/>
            <person name="Ruiz-Trillo I."/>
            <person name="Lander E."/>
            <person name="Nusbaum C."/>
        </authorList>
    </citation>
    <scope>NUCLEOTIDE SEQUENCE [LARGE SCALE GENOMIC DNA]</scope>
    <source>
        <strain evidence="9 10">DAOM BR117</strain>
    </source>
</reference>